<feature type="region of interest" description="Disordered" evidence="1">
    <location>
        <begin position="66"/>
        <end position="89"/>
    </location>
</feature>
<proteinExistence type="predicted"/>
<feature type="compositionally biased region" description="Acidic residues" evidence="1">
    <location>
        <begin position="67"/>
        <end position="76"/>
    </location>
</feature>
<name>A0A5B8MTA8_9CHLO</name>
<accession>A0A5B8MTA8</accession>
<protein>
    <submittedName>
        <fullName evidence="2">Uncharacterized protein</fullName>
    </submittedName>
</protein>
<sequence length="89" mass="10328">MKLEVRAEWRVADDACESGVQKYQYQSNCDQLHESFKYLKTESNRLLTAWMSGKKMKVEEIDVLEEKVEDEEDEAEANPASPDAKKQKT</sequence>
<organism evidence="2 3">
    <name type="scientific">Chloropicon primus</name>
    <dbReference type="NCBI Taxonomy" id="1764295"/>
    <lineage>
        <taxon>Eukaryota</taxon>
        <taxon>Viridiplantae</taxon>
        <taxon>Chlorophyta</taxon>
        <taxon>Chloropicophyceae</taxon>
        <taxon>Chloropicales</taxon>
        <taxon>Chloropicaceae</taxon>
        <taxon>Chloropicon</taxon>
    </lineage>
</organism>
<evidence type="ECO:0000313" key="3">
    <source>
        <dbReference type="Proteomes" id="UP000316726"/>
    </source>
</evidence>
<evidence type="ECO:0000313" key="2">
    <source>
        <dbReference type="EMBL" id="QDZ22865.1"/>
    </source>
</evidence>
<evidence type="ECO:0000256" key="1">
    <source>
        <dbReference type="SAM" id="MobiDB-lite"/>
    </source>
</evidence>
<dbReference type="EMBL" id="CP031042">
    <property type="protein sequence ID" value="QDZ22865.1"/>
    <property type="molecule type" value="Genomic_DNA"/>
</dbReference>
<gene>
    <name evidence="2" type="ORF">A3770_09p53830</name>
</gene>
<dbReference type="AlphaFoldDB" id="A0A5B8MTA8"/>
<reference evidence="2 3" key="1">
    <citation type="submission" date="2018-07" db="EMBL/GenBank/DDBJ databases">
        <title>The complete nuclear genome of the prasinophyte Chloropicon primus (CCMP1205).</title>
        <authorList>
            <person name="Pombert J.-F."/>
            <person name="Otis C."/>
            <person name="Turmel M."/>
            <person name="Lemieux C."/>
        </authorList>
    </citation>
    <scope>NUCLEOTIDE SEQUENCE [LARGE SCALE GENOMIC DNA]</scope>
    <source>
        <strain evidence="2 3">CCMP1205</strain>
    </source>
</reference>
<dbReference type="Proteomes" id="UP000316726">
    <property type="component" value="Chromosome 9"/>
</dbReference>
<keyword evidence="3" id="KW-1185">Reference proteome</keyword>